<comment type="subcellular location">
    <subcellularLocation>
        <location evidence="1">Membrane</location>
        <topology evidence="1">Multi-pass membrane protein</topology>
    </subcellularLocation>
</comment>
<dbReference type="NCBIfam" id="TIGR03025">
    <property type="entry name" value="EPS_sugtrans"/>
    <property type="match status" value="1"/>
</dbReference>
<dbReference type="InterPro" id="IPR017473">
    <property type="entry name" value="Undecaprenyl-P_gluc_Ptfrase"/>
</dbReference>
<feature type="transmembrane region" description="Helical" evidence="7">
    <location>
        <begin position="134"/>
        <end position="154"/>
    </location>
</feature>
<dbReference type="NCBIfam" id="TIGR03023">
    <property type="entry name" value="WcaJ_sugtrans"/>
    <property type="match status" value="1"/>
</dbReference>
<dbReference type="Pfam" id="PF13727">
    <property type="entry name" value="CoA_binding_3"/>
    <property type="match status" value="1"/>
</dbReference>
<dbReference type="PANTHER" id="PTHR30576:SF21">
    <property type="entry name" value="UDP-GLUCOSE:UNDECAPRENYL-PHOSPHATE GLUCOSE-1-PHOSPHATE TRANSFERASE"/>
    <property type="match status" value="1"/>
</dbReference>
<dbReference type="GO" id="GO:0009242">
    <property type="term" value="P:colanic acid biosynthetic process"/>
    <property type="evidence" value="ECO:0007669"/>
    <property type="project" value="TreeGrafter"/>
</dbReference>
<comment type="similarity">
    <text evidence="2">Belongs to the bacterial sugar transferase family.</text>
</comment>
<evidence type="ECO:0000256" key="4">
    <source>
        <dbReference type="ARBA" id="ARBA00022692"/>
    </source>
</evidence>
<keyword evidence="4 7" id="KW-0812">Transmembrane</keyword>
<organism evidence="9 10">
    <name type="scientific">Povalibacter uvarum</name>
    <dbReference type="NCBI Taxonomy" id="732238"/>
    <lineage>
        <taxon>Bacteria</taxon>
        <taxon>Pseudomonadati</taxon>
        <taxon>Pseudomonadota</taxon>
        <taxon>Gammaproteobacteria</taxon>
        <taxon>Steroidobacterales</taxon>
        <taxon>Steroidobacteraceae</taxon>
        <taxon>Povalibacter</taxon>
    </lineage>
</organism>
<evidence type="ECO:0000256" key="5">
    <source>
        <dbReference type="ARBA" id="ARBA00022989"/>
    </source>
</evidence>
<feature type="transmembrane region" description="Helical" evidence="7">
    <location>
        <begin position="102"/>
        <end position="122"/>
    </location>
</feature>
<evidence type="ECO:0000256" key="2">
    <source>
        <dbReference type="ARBA" id="ARBA00006464"/>
    </source>
</evidence>
<dbReference type="RefSeq" id="WP_221304265.1">
    <property type="nucleotide sequence ID" value="NZ_JACHHZ010000004.1"/>
</dbReference>
<gene>
    <name evidence="9" type="ORF">HNQ60_003580</name>
</gene>
<comment type="caution">
    <text evidence="9">The sequence shown here is derived from an EMBL/GenBank/DDBJ whole genome shotgun (WGS) entry which is preliminary data.</text>
</comment>
<dbReference type="AlphaFoldDB" id="A0A841HPI8"/>
<evidence type="ECO:0000256" key="3">
    <source>
        <dbReference type="ARBA" id="ARBA00022679"/>
    </source>
</evidence>
<dbReference type="GO" id="GO:0089702">
    <property type="term" value="F:undecaprenyl-phosphate glucose phosphotransferase activity"/>
    <property type="evidence" value="ECO:0007669"/>
    <property type="project" value="TreeGrafter"/>
</dbReference>
<keyword evidence="6 7" id="KW-0472">Membrane</keyword>
<accession>A0A841HPI8</accession>
<feature type="transmembrane region" description="Helical" evidence="7">
    <location>
        <begin position="64"/>
        <end position="81"/>
    </location>
</feature>
<dbReference type="Proteomes" id="UP000588068">
    <property type="component" value="Unassembled WGS sequence"/>
</dbReference>
<evidence type="ECO:0000256" key="6">
    <source>
        <dbReference type="ARBA" id="ARBA00023136"/>
    </source>
</evidence>
<evidence type="ECO:0000313" key="9">
    <source>
        <dbReference type="EMBL" id="MBB6094693.1"/>
    </source>
</evidence>
<dbReference type="GO" id="GO:0016020">
    <property type="term" value="C:membrane"/>
    <property type="evidence" value="ECO:0007669"/>
    <property type="project" value="UniProtKB-SubCell"/>
</dbReference>
<dbReference type="PANTHER" id="PTHR30576">
    <property type="entry name" value="COLANIC BIOSYNTHESIS UDP-GLUCOSE LIPID CARRIER TRANSFERASE"/>
    <property type="match status" value="1"/>
</dbReference>
<name>A0A841HPI8_9GAMM</name>
<evidence type="ECO:0000256" key="1">
    <source>
        <dbReference type="ARBA" id="ARBA00004141"/>
    </source>
</evidence>
<dbReference type="Gene3D" id="3.40.50.720">
    <property type="entry name" value="NAD(P)-binding Rossmann-like Domain"/>
    <property type="match status" value="1"/>
</dbReference>
<dbReference type="InterPro" id="IPR003362">
    <property type="entry name" value="Bact_transf"/>
</dbReference>
<dbReference type="EMBL" id="JACHHZ010000004">
    <property type="protein sequence ID" value="MBB6094693.1"/>
    <property type="molecule type" value="Genomic_DNA"/>
</dbReference>
<dbReference type="Pfam" id="PF02397">
    <property type="entry name" value="Bac_transf"/>
    <property type="match status" value="1"/>
</dbReference>
<evidence type="ECO:0000313" key="10">
    <source>
        <dbReference type="Proteomes" id="UP000588068"/>
    </source>
</evidence>
<feature type="domain" description="Bacterial sugar transferase" evidence="8">
    <location>
        <begin position="297"/>
        <end position="480"/>
    </location>
</feature>
<keyword evidence="10" id="KW-1185">Reference proteome</keyword>
<feature type="transmembrane region" description="Helical" evidence="7">
    <location>
        <begin position="302"/>
        <end position="323"/>
    </location>
</feature>
<protein>
    <submittedName>
        <fullName evidence="9">Putative colanic acid biosynthesis UDP-glucose lipid carrier transferase</fullName>
    </submittedName>
</protein>
<evidence type="ECO:0000256" key="7">
    <source>
        <dbReference type="SAM" id="Phobius"/>
    </source>
</evidence>
<keyword evidence="5 7" id="KW-1133">Transmembrane helix</keyword>
<feature type="transmembrane region" description="Helical" evidence="7">
    <location>
        <begin position="41"/>
        <end position="58"/>
    </location>
</feature>
<dbReference type="InterPro" id="IPR017475">
    <property type="entry name" value="EPS_sugar_tfrase"/>
</dbReference>
<sequence length="487" mass="54334">MSSTGYSTRSSVPAIGQRAWRDRAGDVSASEPFSIFALKSLLYPIIPVITLMLCLAFWGKSLYGPYILVAVLSFLGVADLLDVVPLRITPASVMALRSLLDILLRWGVLMVFLWLLLGLSYLSHHFSKPVLMTWAISTPFALWIGELVAQQMLLRRSKSKARLRKAVIVGANDLALQLEQNIGGRPTLQISVGGYFEDRAVARVPDECVGRVLGSLHEVAEYVTQHNVDIVYITLPMVPQPRILDLLNSLRDSTASIYFVPDLKVFDLVQPRFDLVDGIPVIAVCESPYYGVRGLLKRMSDVFISGTALLLLTPVLVAVAIGVKVSSAGPVIYRQRRYGLDGKEIIVYKFRSLSVVEDGATSYTQVGRNDPRVTPFGAFIRKTSLDELPQLFNVLRGDMSIVGPRPHAVAVNEQYRRQIPGYMVRHKVKPGITGWAQVNGYRGGDDLDSMTMRIRYDIEYLRHWSLGLDLIIMLKTASIIWNDRHAY</sequence>
<keyword evidence="3 9" id="KW-0808">Transferase</keyword>
<reference evidence="9 10" key="1">
    <citation type="submission" date="2020-08" db="EMBL/GenBank/DDBJ databases">
        <title>Genomic Encyclopedia of Type Strains, Phase IV (KMG-IV): sequencing the most valuable type-strain genomes for metagenomic binning, comparative biology and taxonomic classification.</title>
        <authorList>
            <person name="Goeker M."/>
        </authorList>
    </citation>
    <scope>NUCLEOTIDE SEQUENCE [LARGE SCALE GENOMIC DNA]</scope>
    <source>
        <strain evidence="9 10">DSM 26723</strain>
    </source>
</reference>
<evidence type="ECO:0000259" key="8">
    <source>
        <dbReference type="Pfam" id="PF02397"/>
    </source>
</evidence>
<proteinExistence type="inferred from homology"/>